<dbReference type="STRING" id="1408281.Epro_0854"/>
<protein>
    <submittedName>
        <fullName evidence="1">Uncharacterized protein</fullName>
    </submittedName>
</protein>
<evidence type="ECO:0000313" key="2">
    <source>
        <dbReference type="Proteomes" id="UP000035337"/>
    </source>
</evidence>
<dbReference type="AlphaFoldDB" id="A0A0G3WIU3"/>
<organism evidence="1 2">
    <name type="scientific">Endomicrobium proavitum</name>
    <dbReference type="NCBI Taxonomy" id="1408281"/>
    <lineage>
        <taxon>Bacteria</taxon>
        <taxon>Pseudomonadati</taxon>
        <taxon>Elusimicrobiota</taxon>
        <taxon>Endomicrobiia</taxon>
        <taxon>Endomicrobiales</taxon>
        <taxon>Endomicrobiaceae</taxon>
        <taxon>Endomicrobium</taxon>
    </lineage>
</organism>
<dbReference type="KEGG" id="epo:Epro_0854"/>
<evidence type="ECO:0000313" key="1">
    <source>
        <dbReference type="EMBL" id="AKL98233.1"/>
    </source>
</evidence>
<proteinExistence type="predicted"/>
<name>A0A0G3WIU3_9BACT</name>
<reference evidence="1 2" key="1">
    <citation type="submission" date="2014-09" db="EMBL/GenBank/DDBJ databases">
        <title>Complete genome sequence of Endomicrobium proavitum.</title>
        <authorList>
            <person name="Zheng H."/>
        </authorList>
    </citation>
    <scope>NUCLEOTIDE SEQUENCE [LARGE SCALE GENOMIC DNA]</scope>
    <source>
        <strain evidence="1 2">Rsa215</strain>
    </source>
</reference>
<sequence length="347" mass="41308">MKKYVLYLLSFVILSYTLVYAEVPKDFYEKREIMQKSKEYTENQPKLIPIIDFKGQIYELDVDKGVIYKRVGESKKVKIAKVELSDSSWMMYEAFKTRNTLYIVWSCDDFDTQWVRVFAIDERNNCIFEYFDGGDFSIDSVSTYIDDGHLYINSLIYKPFSVKSSPYAIDIGSVYFGEHFEYIAKAGYYTEMQTINIEPYGIGNNISKNIVLDVDDKDNIYIRSYDENKVFFMKDFVEYRYEDQKTGKTYSKKEALMYWYYYDLKFLTNTFGKIEYPYWETGFDWDIVQYTPEDIKKIYTGADPSDKTILSIEEFCKNIRKDLPDNKSDEKKGFIDRVVYKVKNIFK</sequence>
<gene>
    <name evidence="1" type="ORF">Epro_0854</name>
</gene>
<accession>A0A0G3WIU3</accession>
<keyword evidence="2" id="KW-1185">Reference proteome</keyword>
<dbReference type="RefSeq" id="WP_052570787.1">
    <property type="nucleotide sequence ID" value="NZ_CP009498.1"/>
</dbReference>
<dbReference type="Proteomes" id="UP000035337">
    <property type="component" value="Chromosome"/>
</dbReference>
<dbReference type="EMBL" id="CP009498">
    <property type="protein sequence ID" value="AKL98233.1"/>
    <property type="molecule type" value="Genomic_DNA"/>
</dbReference>